<feature type="domain" description="Methyltransferase regulatory" evidence="4">
    <location>
        <begin position="224"/>
        <end position="306"/>
    </location>
</feature>
<evidence type="ECO:0000313" key="6">
    <source>
        <dbReference type="EMBL" id="AIB16636.1"/>
    </source>
</evidence>
<sequence length="519" mass="56804">MRQWSEGYNADIAYTNSFYRDLAPDYLSYVGLLSGVRTPDPGRPFRYCELGCGQGLTLTILAATHARSEFVGIDFNPAHIAAARRLADEAGLGNLSFREDSFQALARSLTEGRWTEEPFDFVVLHGVYSWVSEENRRAIVDVLDRLVKPGGLVYISHNTLAGWSPILPLQALMLEHAAAFPGRSDRQIGDMLVFLNRLKDAGAAYFQNNPVAAQHLAMMASQERRYLAHEYINDHWEPLPHARVARDLARAKLGYVGTATIPLNSDDLAFRPEIRAILAEIADPMLAQSVRELALNQPFRRDIYVRGPEPLETRAVLDEMAERRFTLILPREEASLTFSIPMGELRSDPAVGEPILDALAAGTPTFAELLALPALAGQSPLAVSKILALLVAAHQAHPVTNQGEDSREGAAALNRALARRVLGQDEQRVLIAPAIGTAVVTDIPDRLAHAGLMAGLPADLEALARFAVDALRANGRQVFAEDGAPLATVEEMRARLHGILSGGLPRRLPLWRRLGAVQD</sequence>
<dbReference type="InterPro" id="IPR018773">
    <property type="entry name" value="MeTrfase_reg_dom_prd"/>
</dbReference>
<dbReference type="Pfam" id="PF13847">
    <property type="entry name" value="Methyltransf_31"/>
    <property type="match status" value="1"/>
</dbReference>
<dbReference type="GO" id="GO:0008168">
    <property type="term" value="F:methyltransferase activity"/>
    <property type="evidence" value="ECO:0007669"/>
    <property type="project" value="UniProtKB-KW"/>
</dbReference>
<evidence type="ECO:0000313" key="7">
    <source>
        <dbReference type="Proteomes" id="UP000027186"/>
    </source>
</evidence>
<evidence type="ECO:0000256" key="1">
    <source>
        <dbReference type="ARBA" id="ARBA00022603"/>
    </source>
</evidence>
<gene>
    <name evidence="6" type="ORF">ABAZ39_32885</name>
</gene>
<feature type="domain" description="Methyltransferase" evidence="5">
    <location>
        <begin position="46"/>
        <end position="159"/>
    </location>
</feature>
<reference evidence="6 7" key="1">
    <citation type="journal article" date="2014" name="Genome Announc.">
        <title>Complete Genome Sequence of the Model Rhizosphere Strain Azospirillum brasilense Az39, Successfully Applied in Agriculture.</title>
        <authorList>
            <person name="Rivera D."/>
            <person name="Revale S."/>
            <person name="Molina R."/>
            <person name="Gualpa J."/>
            <person name="Puente M."/>
            <person name="Maroniche G."/>
            <person name="Paris G."/>
            <person name="Baker D."/>
            <person name="Clavijo B."/>
            <person name="McLay K."/>
            <person name="Spaepen S."/>
            <person name="Perticari A."/>
            <person name="Vazquez M."/>
            <person name="Wisniewski-Dye F."/>
            <person name="Watkins C."/>
            <person name="Martinez-Abarca F."/>
            <person name="Vanderleyden J."/>
            <person name="Cassan F."/>
        </authorList>
    </citation>
    <scope>NUCLEOTIDE SEQUENCE [LARGE SCALE GENOMIC DNA]</scope>
    <source>
        <strain evidence="6 7">Az39</strain>
        <plasmid evidence="6">AbAZ39_p5</plasmid>
    </source>
</reference>
<dbReference type="AlphaFoldDB" id="A0A060DS07"/>
<dbReference type="InterPro" id="IPR029063">
    <property type="entry name" value="SAM-dependent_MTases_sf"/>
</dbReference>
<evidence type="ECO:0000259" key="5">
    <source>
        <dbReference type="Pfam" id="PF13847"/>
    </source>
</evidence>
<evidence type="ECO:0000256" key="2">
    <source>
        <dbReference type="ARBA" id="ARBA00022679"/>
    </source>
</evidence>
<dbReference type="EMBL" id="CP007798">
    <property type="protein sequence ID" value="AIB16636.1"/>
    <property type="molecule type" value="Genomic_DNA"/>
</dbReference>
<dbReference type="RefSeq" id="WP_051658830.1">
    <property type="nucleotide sequence ID" value="NZ_CP007798.1"/>
</dbReference>
<accession>A0A060DS07</accession>
<dbReference type="PANTHER" id="PTHR43464">
    <property type="entry name" value="METHYLTRANSFERASE"/>
    <property type="match status" value="1"/>
</dbReference>
<keyword evidence="3" id="KW-0949">S-adenosyl-L-methionine</keyword>
<geneLocation type="plasmid" evidence="6 7">
    <name>AbAZ39_p5</name>
</geneLocation>
<evidence type="ECO:0000256" key="3">
    <source>
        <dbReference type="ARBA" id="ARBA00022691"/>
    </source>
</evidence>
<dbReference type="KEGG" id="abq:ABAZ39_32885"/>
<keyword evidence="1" id="KW-0489">Methyltransferase</keyword>
<evidence type="ECO:0000259" key="4">
    <source>
        <dbReference type="Pfam" id="PF10119"/>
    </source>
</evidence>
<dbReference type="InterPro" id="IPR025714">
    <property type="entry name" value="Methyltranfer_dom"/>
</dbReference>
<dbReference type="SUPFAM" id="SSF53335">
    <property type="entry name" value="S-adenosyl-L-methionine-dependent methyltransferases"/>
    <property type="match status" value="1"/>
</dbReference>
<proteinExistence type="predicted"/>
<protein>
    <recommendedName>
        <fullName evidence="8">Methyltransferase domain-containing protein</fullName>
    </recommendedName>
</protein>
<evidence type="ECO:0008006" key="8">
    <source>
        <dbReference type="Google" id="ProtNLM"/>
    </source>
</evidence>
<dbReference type="PANTHER" id="PTHR43464:SF19">
    <property type="entry name" value="UBIQUINONE BIOSYNTHESIS O-METHYLTRANSFERASE, MITOCHONDRIAL"/>
    <property type="match status" value="1"/>
</dbReference>
<dbReference type="GO" id="GO:0032259">
    <property type="term" value="P:methylation"/>
    <property type="evidence" value="ECO:0007669"/>
    <property type="project" value="UniProtKB-KW"/>
</dbReference>
<dbReference type="Pfam" id="PF10119">
    <property type="entry name" value="MethyTransf_Reg"/>
    <property type="match status" value="1"/>
</dbReference>
<keyword evidence="2" id="KW-0808">Transferase</keyword>
<dbReference type="CDD" id="cd02440">
    <property type="entry name" value="AdoMet_MTases"/>
    <property type="match status" value="1"/>
</dbReference>
<keyword evidence="6" id="KW-0614">Plasmid</keyword>
<dbReference type="Proteomes" id="UP000027186">
    <property type="component" value="Plasmid AbAZ39_p5"/>
</dbReference>
<organism evidence="6 7">
    <name type="scientific">Azospirillum argentinense</name>
    <dbReference type="NCBI Taxonomy" id="2970906"/>
    <lineage>
        <taxon>Bacteria</taxon>
        <taxon>Pseudomonadati</taxon>
        <taxon>Pseudomonadota</taxon>
        <taxon>Alphaproteobacteria</taxon>
        <taxon>Rhodospirillales</taxon>
        <taxon>Azospirillaceae</taxon>
        <taxon>Azospirillum</taxon>
    </lineage>
</organism>
<dbReference type="Gene3D" id="3.40.50.150">
    <property type="entry name" value="Vaccinia Virus protein VP39"/>
    <property type="match status" value="1"/>
</dbReference>
<name>A0A060DS07_9PROT</name>